<reference evidence="2" key="2">
    <citation type="submission" date="2025-09" db="UniProtKB">
        <authorList>
            <consortium name="Ensembl"/>
        </authorList>
    </citation>
    <scope>IDENTIFICATION</scope>
</reference>
<evidence type="ECO:0000259" key="1">
    <source>
        <dbReference type="PROSITE" id="PS50181"/>
    </source>
</evidence>
<dbReference type="GeneTree" id="ENSGT00390000001015"/>
<dbReference type="SUPFAM" id="SSF81383">
    <property type="entry name" value="F-box domain"/>
    <property type="match status" value="1"/>
</dbReference>
<dbReference type="GeneID" id="114920663"/>
<protein>
    <submittedName>
        <fullName evidence="2">F-box protein 36a</fullName>
    </submittedName>
</protein>
<accession>A0A3Q3GX29</accession>
<dbReference type="InterPro" id="IPR001810">
    <property type="entry name" value="F-box_dom"/>
</dbReference>
<dbReference type="Pfam" id="PF00646">
    <property type="entry name" value="F-box"/>
    <property type="match status" value="1"/>
</dbReference>
<dbReference type="RefSeq" id="XP_029134692.2">
    <property type="nucleotide sequence ID" value="XM_029278859.2"/>
</dbReference>
<reference evidence="2" key="1">
    <citation type="submission" date="2025-08" db="UniProtKB">
        <authorList>
            <consortium name="Ensembl"/>
        </authorList>
    </citation>
    <scope>IDENTIFICATION</scope>
</reference>
<dbReference type="Proteomes" id="UP000261660">
    <property type="component" value="Unplaced"/>
</dbReference>
<evidence type="ECO:0000313" key="2">
    <source>
        <dbReference type="Ensembl" id="ENSLBEP00000035919.1"/>
    </source>
</evidence>
<proteinExistence type="predicted"/>
<organism evidence="2 3">
    <name type="scientific">Labrus bergylta</name>
    <name type="common">ballan wrasse</name>
    <dbReference type="NCBI Taxonomy" id="56723"/>
    <lineage>
        <taxon>Eukaryota</taxon>
        <taxon>Metazoa</taxon>
        <taxon>Chordata</taxon>
        <taxon>Craniata</taxon>
        <taxon>Vertebrata</taxon>
        <taxon>Euteleostomi</taxon>
        <taxon>Actinopterygii</taxon>
        <taxon>Neopterygii</taxon>
        <taxon>Teleostei</taxon>
        <taxon>Neoteleostei</taxon>
        <taxon>Acanthomorphata</taxon>
        <taxon>Eupercaria</taxon>
        <taxon>Labriformes</taxon>
        <taxon>Labridae</taxon>
        <taxon>Labrus</taxon>
    </lineage>
</organism>
<dbReference type="InParanoid" id="A0A3Q3GX29"/>
<dbReference type="Gene3D" id="1.20.1280.50">
    <property type="match status" value="1"/>
</dbReference>
<dbReference type="STRING" id="56723.ENSLBEP00000035919"/>
<dbReference type="InterPro" id="IPR036047">
    <property type="entry name" value="F-box-like_dom_sf"/>
</dbReference>
<dbReference type="PROSITE" id="PS50181">
    <property type="entry name" value="FBOX"/>
    <property type="match status" value="1"/>
</dbReference>
<keyword evidence="3" id="KW-1185">Reference proteome</keyword>
<dbReference type="Ensembl" id="ENSLBET00000037434.1">
    <property type="protein sequence ID" value="ENSLBEP00000035919.1"/>
    <property type="gene ID" value="ENSLBEG00000026929.1"/>
</dbReference>
<dbReference type="AlphaFoldDB" id="A0A3Q3GX29"/>
<feature type="domain" description="F-box" evidence="1">
    <location>
        <begin position="105"/>
        <end position="151"/>
    </location>
</feature>
<evidence type="ECO:0000313" key="3">
    <source>
        <dbReference type="Proteomes" id="UP000261660"/>
    </source>
</evidence>
<sequence>MLYCCHGYIVFASKMASLLGEQLFEISDRGPPPLKDFFQLVVTKNKVILTTWTISLRLGSRGAAPKELKTPHQDFLHDKKIQQQVGIVFGQRILEHAMLLCQGNVDYLERLSDGILLRILSHIELKDTTMLAQASQRFRKLCNSERFWEQTVRNRCAEFTSDMEGLANVMGWREIYFTFFHTTGSQKK</sequence>
<dbReference type="CTD" id="767780"/>
<name>A0A3Q3GX29_9LABR</name>